<feature type="region of interest" description="Disordered" evidence="1">
    <location>
        <begin position="139"/>
        <end position="192"/>
    </location>
</feature>
<gene>
    <name evidence="2" type="ORF">EK21DRAFT_116640</name>
</gene>
<proteinExistence type="predicted"/>
<dbReference type="AlphaFoldDB" id="A0A9P4GZP4"/>
<organism evidence="2 3">
    <name type="scientific">Setomelanomma holmii</name>
    <dbReference type="NCBI Taxonomy" id="210430"/>
    <lineage>
        <taxon>Eukaryota</taxon>
        <taxon>Fungi</taxon>
        <taxon>Dikarya</taxon>
        <taxon>Ascomycota</taxon>
        <taxon>Pezizomycotina</taxon>
        <taxon>Dothideomycetes</taxon>
        <taxon>Pleosporomycetidae</taxon>
        <taxon>Pleosporales</taxon>
        <taxon>Pleosporineae</taxon>
        <taxon>Phaeosphaeriaceae</taxon>
        <taxon>Setomelanomma</taxon>
    </lineage>
</organism>
<reference evidence="2" key="1">
    <citation type="journal article" date="2020" name="Stud. Mycol.">
        <title>101 Dothideomycetes genomes: a test case for predicting lifestyles and emergence of pathogens.</title>
        <authorList>
            <person name="Haridas S."/>
            <person name="Albert R."/>
            <person name="Binder M."/>
            <person name="Bloem J."/>
            <person name="Labutti K."/>
            <person name="Salamov A."/>
            <person name="Andreopoulos B."/>
            <person name="Baker S."/>
            <person name="Barry K."/>
            <person name="Bills G."/>
            <person name="Bluhm B."/>
            <person name="Cannon C."/>
            <person name="Castanera R."/>
            <person name="Culley D."/>
            <person name="Daum C."/>
            <person name="Ezra D."/>
            <person name="Gonzalez J."/>
            <person name="Henrissat B."/>
            <person name="Kuo A."/>
            <person name="Liang C."/>
            <person name="Lipzen A."/>
            <person name="Lutzoni F."/>
            <person name="Magnuson J."/>
            <person name="Mondo S."/>
            <person name="Nolan M."/>
            <person name="Ohm R."/>
            <person name="Pangilinan J."/>
            <person name="Park H.-J."/>
            <person name="Ramirez L."/>
            <person name="Alfaro M."/>
            <person name="Sun H."/>
            <person name="Tritt A."/>
            <person name="Yoshinaga Y."/>
            <person name="Zwiers L.-H."/>
            <person name="Turgeon B."/>
            <person name="Goodwin S."/>
            <person name="Spatafora J."/>
            <person name="Crous P."/>
            <person name="Grigoriev I."/>
        </authorList>
    </citation>
    <scope>NUCLEOTIDE SEQUENCE</scope>
    <source>
        <strain evidence="2">CBS 110217</strain>
    </source>
</reference>
<keyword evidence="3" id="KW-1185">Reference proteome</keyword>
<protein>
    <submittedName>
        <fullName evidence="2">Uncharacterized protein</fullName>
    </submittedName>
</protein>
<name>A0A9P4GZP4_9PLEO</name>
<dbReference type="EMBL" id="ML978261">
    <property type="protein sequence ID" value="KAF2025628.1"/>
    <property type="molecule type" value="Genomic_DNA"/>
</dbReference>
<feature type="compositionally biased region" description="Basic and acidic residues" evidence="1">
    <location>
        <begin position="207"/>
        <end position="218"/>
    </location>
</feature>
<evidence type="ECO:0000313" key="3">
    <source>
        <dbReference type="Proteomes" id="UP000799777"/>
    </source>
</evidence>
<comment type="caution">
    <text evidence="2">The sequence shown here is derived from an EMBL/GenBank/DDBJ whole genome shotgun (WGS) entry which is preliminary data.</text>
</comment>
<feature type="compositionally biased region" description="Polar residues" evidence="1">
    <location>
        <begin position="285"/>
        <end position="302"/>
    </location>
</feature>
<feature type="compositionally biased region" description="Polar residues" evidence="1">
    <location>
        <begin position="219"/>
        <end position="256"/>
    </location>
</feature>
<feature type="region of interest" description="Disordered" evidence="1">
    <location>
        <begin position="283"/>
        <end position="325"/>
    </location>
</feature>
<accession>A0A9P4GZP4</accession>
<evidence type="ECO:0000313" key="2">
    <source>
        <dbReference type="EMBL" id="KAF2025628.1"/>
    </source>
</evidence>
<feature type="region of interest" description="Disordered" evidence="1">
    <location>
        <begin position="207"/>
        <end position="256"/>
    </location>
</feature>
<evidence type="ECO:0000256" key="1">
    <source>
        <dbReference type="SAM" id="MobiDB-lite"/>
    </source>
</evidence>
<feature type="compositionally biased region" description="Polar residues" evidence="1">
    <location>
        <begin position="143"/>
        <end position="166"/>
    </location>
</feature>
<feature type="compositionally biased region" description="Acidic residues" evidence="1">
    <location>
        <begin position="305"/>
        <end position="319"/>
    </location>
</feature>
<sequence>MDFLEQKAGFYAQIPSLYFIKRSALWVDMSFLRASVNLARILEGMKGLRKQRMEDTTDFETKTPDIAEILIRRRSLTPTAHRTPIDELKLQSKNVDLDRMVTSLALQRPEAFIERFSVIHLWPMCKVLKHSIVLESRPDEEQGSQIGQNKQQAQTKAIVQNRSPRASGSVDDRHGQSLTGSHDQSPAFGSDSRMQHHNILHTERFVEDQRHGQSEQGHRTQSFSIRQHLPSNSPLATPMQSRIGDQQDSNGVRNILPSQSFGRHQEADDPQLSNPTAHLRRSFESTHSGNSMDTDQSNSNRDGTIEDSDVNMEDVEEADEQTRTDDTFQDVKLQGLPRGICEEKLRDALRKEARFLKQIEHLKRQLQEQTGLRFEMKQKWDHSVGALTLF</sequence>
<dbReference type="Proteomes" id="UP000799777">
    <property type="component" value="Unassembled WGS sequence"/>
</dbReference>